<dbReference type="EMBL" id="MLCN01000043">
    <property type="protein sequence ID" value="ONG37846.1"/>
    <property type="molecule type" value="Genomic_DNA"/>
</dbReference>
<reference evidence="1 2" key="1">
    <citation type="submission" date="2016-10" db="EMBL/GenBank/DDBJ databases">
        <title>Draft Genome sequence of Alkanindiges sp. strain H1.</title>
        <authorList>
            <person name="Subhash Y."/>
            <person name="Lee S."/>
        </authorList>
    </citation>
    <scope>NUCLEOTIDE SEQUENCE [LARGE SCALE GENOMIC DNA]</scope>
    <source>
        <strain evidence="1 2">H1</strain>
    </source>
</reference>
<dbReference type="RefSeq" id="WP_076879153.1">
    <property type="nucleotide sequence ID" value="NZ_MLCN01000043.1"/>
</dbReference>
<comment type="caution">
    <text evidence="1">The sequence shown here is derived from an EMBL/GenBank/DDBJ whole genome shotgun (WGS) entry which is preliminary data.</text>
</comment>
<evidence type="ECO:0000313" key="2">
    <source>
        <dbReference type="Proteomes" id="UP000192132"/>
    </source>
</evidence>
<dbReference type="Proteomes" id="UP000192132">
    <property type="component" value="Unassembled WGS sequence"/>
</dbReference>
<name>A0A1S8CT85_9GAMM</name>
<sequence length="237" mass="26808">MSLPDEMLKRDLLLNNGLIDRVIVDILKVYDANLPYAFIPMGIIGEVLRRNHGANFTNKEQAVSHLMAIKSVVGWQYFRGIYQVSPDLMNQYAKRPLPKALTLEKLCHLPQQVCYFELDHAPYQGFYASIDPVVWNDKGSLNTLDLLFIGLEQEDTPTFMAVQVALDAPMPEWVIGNPEVVKAIQIVLLASDPDFQVNDRLGQKSDPYCGNGSPTNKYTRQPITQHYHICHRPVLAS</sequence>
<protein>
    <submittedName>
        <fullName evidence="1">Uncharacterized protein</fullName>
    </submittedName>
</protein>
<dbReference type="STRING" id="1907941.BKE30_13640"/>
<accession>A0A1S8CT85</accession>
<proteinExistence type="predicted"/>
<keyword evidence="2" id="KW-1185">Reference proteome</keyword>
<organism evidence="1 2">
    <name type="scientific">Alkanindiges hydrocarboniclasticus</name>
    <dbReference type="NCBI Taxonomy" id="1907941"/>
    <lineage>
        <taxon>Bacteria</taxon>
        <taxon>Pseudomonadati</taxon>
        <taxon>Pseudomonadota</taxon>
        <taxon>Gammaproteobacteria</taxon>
        <taxon>Moraxellales</taxon>
        <taxon>Moraxellaceae</taxon>
        <taxon>Alkanindiges</taxon>
    </lineage>
</organism>
<dbReference type="AlphaFoldDB" id="A0A1S8CT85"/>
<gene>
    <name evidence="1" type="ORF">BKE30_13640</name>
</gene>
<evidence type="ECO:0000313" key="1">
    <source>
        <dbReference type="EMBL" id="ONG37846.1"/>
    </source>
</evidence>